<evidence type="ECO:0000313" key="1">
    <source>
        <dbReference type="EMBL" id="MDV6376143.1"/>
    </source>
</evidence>
<name>A0ABU4DUN0_9DEIO</name>
<proteinExistence type="predicted"/>
<keyword evidence="2" id="KW-1185">Reference proteome</keyword>
<gene>
    <name evidence="1" type="ORF">ORD21_16220</name>
</gene>
<reference evidence="1 2" key="1">
    <citation type="submission" date="2022-11" db="EMBL/GenBank/DDBJ databases">
        <title>Deinococcus ZS9-10, Low Temperature and Draught-tolerating, UV-resistant Bacteria from Continental Antarctica.</title>
        <authorList>
            <person name="Cheng L."/>
        </authorList>
    </citation>
    <scope>NUCLEOTIDE SEQUENCE [LARGE SCALE GENOMIC DNA]</scope>
    <source>
        <strain evidence="1 2">ZS9-10</strain>
    </source>
</reference>
<comment type="caution">
    <text evidence="1">The sequence shown here is derived from an EMBL/GenBank/DDBJ whole genome shotgun (WGS) entry which is preliminary data.</text>
</comment>
<dbReference type="EMBL" id="JAPMIV010000048">
    <property type="protein sequence ID" value="MDV6376143.1"/>
    <property type="molecule type" value="Genomic_DNA"/>
</dbReference>
<evidence type="ECO:0000313" key="2">
    <source>
        <dbReference type="Proteomes" id="UP001276150"/>
    </source>
</evidence>
<sequence length="94" mass="10125">MTHTLDALLLSGAVTGTPAALALARAACPHAQEEMAARLAVAAPYRRNLLWGLATQCDPWWAGCRYPLPPELAERVSALIDTEGWPVNPEWGCT</sequence>
<accession>A0ABU4DUN0</accession>
<dbReference type="Proteomes" id="UP001276150">
    <property type="component" value="Unassembled WGS sequence"/>
</dbReference>
<organism evidence="1 2">
    <name type="scientific">Deinococcus arenicola</name>
    <dbReference type="NCBI Taxonomy" id="2994950"/>
    <lineage>
        <taxon>Bacteria</taxon>
        <taxon>Thermotogati</taxon>
        <taxon>Deinococcota</taxon>
        <taxon>Deinococci</taxon>
        <taxon>Deinococcales</taxon>
        <taxon>Deinococcaceae</taxon>
        <taxon>Deinococcus</taxon>
    </lineage>
</organism>
<dbReference type="RefSeq" id="WP_317641495.1">
    <property type="nucleotide sequence ID" value="NZ_JAPMIV010000048.1"/>
</dbReference>
<protein>
    <submittedName>
        <fullName evidence="1">Uncharacterized protein</fullName>
    </submittedName>
</protein>